<dbReference type="OrthoDB" id="140937at2"/>
<gene>
    <name evidence="7" type="ORF">SAMN05421872_102352</name>
</gene>
<evidence type="ECO:0000256" key="3">
    <source>
        <dbReference type="ARBA" id="ARBA00022801"/>
    </source>
</evidence>
<dbReference type="STRING" id="1045774.SAMN05421872_102352"/>
<accession>A0A1G6LT76</accession>
<evidence type="ECO:0000256" key="4">
    <source>
        <dbReference type="ARBA" id="ARBA00022807"/>
    </source>
</evidence>
<sequence length="432" mass="46639">MPATDTLRDMVMERLTLVSGGKRGGRVDLLQAINGDPTVKQTIDGASTLEVVVVDQHRKLLRGRSPLDERSWAVFDGLHFELVAVSKSADLITLTFEDAIVAALRRRTGKFSIKPGKVTRRELAQRLAREAKIDVAVDPDKRGPIQRVVERSTGGERSNSWEVLGEAAEDIRWRRFSDGRRLVMGSDTWLVARDSRPTTIREYSGGVHDIDFTLDVGRRASEASVTVDVAAWDLPPGSVVIAEEMGPADGRWLVSEISRSITSPRALVTLTRAKAALKEPKRERNKTKGDDGDPDFTPGQDGTDTGGSASGARERMVQFALAQAGDPYVWGASGPGSWDCSGLVQEATRAGGNVLAKPSASQWAAVQQAGKTMSVDEALRTRGALLFIQNGEIRHVAISLGNGSTIEAKGSAYGTGVFKAYAPQYTGAGWWV</sequence>
<dbReference type="RefSeq" id="WP_090851759.1">
    <property type="nucleotide sequence ID" value="NZ_FMZM01000002.1"/>
</dbReference>
<comment type="similarity">
    <text evidence="1">Belongs to the peptidase C40 family.</text>
</comment>
<evidence type="ECO:0000256" key="1">
    <source>
        <dbReference type="ARBA" id="ARBA00007074"/>
    </source>
</evidence>
<keyword evidence="2" id="KW-0645">Protease</keyword>
<evidence type="ECO:0000256" key="5">
    <source>
        <dbReference type="SAM" id="MobiDB-lite"/>
    </source>
</evidence>
<dbReference type="InterPro" id="IPR051794">
    <property type="entry name" value="PG_Endopeptidase_C40"/>
</dbReference>
<dbReference type="PANTHER" id="PTHR47359">
    <property type="entry name" value="PEPTIDOGLYCAN DL-ENDOPEPTIDASE CWLO"/>
    <property type="match status" value="1"/>
</dbReference>
<keyword evidence="4" id="KW-0788">Thiol protease</keyword>
<evidence type="ECO:0000256" key="2">
    <source>
        <dbReference type="ARBA" id="ARBA00022670"/>
    </source>
</evidence>
<protein>
    <submittedName>
        <fullName evidence="7">NlpC/P60 family protein</fullName>
    </submittedName>
</protein>
<keyword evidence="3" id="KW-0378">Hydrolase</keyword>
<dbReference type="GO" id="GO:0008234">
    <property type="term" value="F:cysteine-type peptidase activity"/>
    <property type="evidence" value="ECO:0007669"/>
    <property type="project" value="UniProtKB-KW"/>
</dbReference>
<evidence type="ECO:0000313" key="7">
    <source>
        <dbReference type="EMBL" id="SDC46409.1"/>
    </source>
</evidence>
<feature type="compositionally biased region" description="Basic and acidic residues" evidence="5">
    <location>
        <begin position="276"/>
        <end position="291"/>
    </location>
</feature>
<dbReference type="AlphaFoldDB" id="A0A1G6LT76"/>
<keyword evidence="8" id="KW-1185">Reference proteome</keyword>
<dbReference type="Proteomes" id="UP000199034">
    <property type="component" value="Unassembled WGS sequence"/>
</dbReference>
<dbReference type="PANTHER" id="PTHR47359:SF3">
    <property type="entry name" value="NLP_P60 DOMAIN-CONTAINING PROTEIN-RELATED"/>
    <property type="match status" value="1"/>
</dbReference>
<dbReference type="InterPro" id="IPR038765">
    <property type="entry name" value="Papain-like_cys_pep_sf"/>
</dbReference>
<feature type="domain" description="NlpC/P60" evidence="6">
    <location>
        <begin position="310"/>
        <end position="432"/>
    </location>
</feature>
<feature type="region of interest" description="Disordered" evidence="5">
    <location>
        <begin position="274"/>
        <end position="310"/>
    </location>
</feature>
<proteinExistence type="inferred from homology"/>
<evidence type="ECO:0000313" key="8">
    <source>
        <dbReference type="Proteomes" id="UP000199034"/>
    </source>
</evidence>
<dbReference type="GO" id="GO:0006508">
    <property type="term" value="P:proteolysis"/>
    <property type="evidence" value="ECO:0007669"/>
    <property type="project" value="UniProtKB-KW"/>
</dbReference>
<dbReference type="Pfam" id="PF00877">
    <property type="entry name" value="NLPC_P60"/>
    <property type="match status" value="1"/>
</dbReference>
<dbReference type="Gene3D" id="3.90.1720.10">
    <property type="entry name" value="endopeptidase domain like (from Nostoc punctiforme)"/>
    <property type="match status" value="1"/>
</dbReference>
<name>A0A1G6LT76_9ACTN</name>
<evidence type="ECO:0000259" key="6">
    <source>
        <dbReference type="PROSITE" id="PS51935"/>
    </source>
</evidence>
<dbReference type="EMBL" id="FMZM01000002">
    <property type="protein sequence ID" value="SDC46409.1"/>
    <property type="molecule type" value="Genomic_DNA"/>
</dbReference>
<reference evidence="7 8" key="1">
    <citation type="submission" date="2016-10" db="EMBL/GenBank/DDBJ databases">
        <authorList>
            <person name="de Groot N.N."/>
        </authorList>
    </citation>
    <scope>NUCLEOTIDE SEQUENCE [LARGE SCALE GENOMIC DNA]</scope>
    <source>
        <strain evidence="7 8">CGMCC 4.6858</strain>
    </source>
</reference>
<dbReference type="InterPro" id="IPR000064">
    <property type="entry name" value="NLP_P60_dom"/>
</dbReference>
<dbReference type="SUPFAM" id="SSF54001">
    <property type="entry name" value="Cysteine proteinases"/>
    <property type="match status" value="1"/>
</dbReference>
<organism evidence="7 8">
    <name type="scientific">Nocardioides lianchengensis</name>
    <dbReference type="NCBI Taxonomy" id="1045774"/>
    <lineage>
        <taxon>Bacteria</taxon>
        <taxon>Bacillati</taxon>
        <taxon>Actinomycetota</taxon>
        <taxon>Actinomycetes</taxon>
        <taxon>Propionibacteriales</taxon>
        <taxon>Nocardioidaceae</taxon>
        <taxon>Nocardioides</taxon>
    </lineage>
</organism>
<dbReference type="PROSITE" id="PS51935">
    <property type="entry name" value="NLPC_P60"/>
    <property type="match status" value="1"/>
</dbReference>